<dbReference type="Proteomes" id="UP001295684">
    <property type="component" value="Unassembled WGS sequence"/>
</dbReference>
<dbReference type="EMBL" id="CAMPGE010014613">
    <property type="protein sequence ID" value="CAI2373275.1"/>
    <property type="molecule type" value="Genomic_DNA"/>
</dbReference>
<reference evidence="1" key="1">
    <citation type="submission" date="2023-07" db="EMBL/GenBank/DDBJ databases">
        <authorList>
            <consortium name="AG Swart"/>
            <person name="Singh M."/>
            <person name="Singh A."/>
            <person name="Seah K."/>
            <person name="Emmerich C."/>
        </authorList>
    </citation>
    <scope>NUCLEOTIDE SEQUENCE</scope>
    <source>
        <strain evidence="1">DP1</strain>
    </source>
</reference>
<gene>
    <name evidence="1" type="ORF">ECRASSUSDP1_LOCUS14616</name>
</gene>
<dbReference type="AlphaFoldDB" id="A0AAD1XIC6"/>
<evidence type="ECO:0000313" key="1">
    <source>
        <dbReference type="EMBL" id="CAI2373275.1"/>
    </source>
</evidence>
<protein>
    <submittedName>
        <fullName evidence="1">Uncharacterized protein</fullName>
    </submittedName>
</protein>
<keyword evidence="2" id="KW-1185">Reference proteome</keyword>
<accession>A0AAD1XIC6</accession>
<evidence type="ECO:0000313" key="2">
    <source>
        <dbReference type="Proteomes" id="UP001295684"/>
    </source>
</evidence>
<comment type="caution">
    <text evidence="1">The sequence shown here is derived from an EMBL/GenBank/DDBJ whole genome shotgun (WGS) entry which is preliminary data.</text>
</comment>
<name>A0AAD1XIC6_EUPCR</name>
<organism evidence="1 2">
    <name type="scientific">Euplotes crassus</name>
    <dbReference type="NCBI Taxonomy" id="5936"/>
    <lineage>
        <taxon>Eukaryota</taxon>
        <taxon>Sar</taxon>
        <taxon>Alveolata</taxon>
        <taxon>Ciliophora</taxon>
        <taxon>Intramacronucleata</taxon>
        <taxon>Spirotrichea</taxon>
        <taxon>Hypotrichia</taxon>
        <taxon>Euplotida</taxon>
        <taxon>Euplotidae</taxon>
        <taxon>Moneuplotes</taxon>
    </lineage>
</organism>
<sequence length="326" mass="37968">MFKPSKMFESIPNSKTSTLQDPISEISEAMLITIKGCILRLLLPHFEGHFSIQDFKGCKFHSEISKFPYEWITNPQNPQGRLSKRNPGAQCNISAKSSNPKNSQFEDEENRVQQSDIACEKLRIELFAFSISKLIDQIAYYYEFLSTSCMVVYLCYIQKYFKCNPEKKFSSFKEVKRLLFVLFTIAFKYTEDLDVEHEYTLDVCKELRIYRRQEQVNAKTTELMGCLINDLFVNNNSFNIWEREIFEEADVIGPEVYDIIDDYFYSQNSRDLRKNKPTKNGKSRTPAAKNCALLLGGHIFKNNKEAEHFYEMISNADTMTTISTLN</sequence>
<proteinExistence type="predicted"/>